<organism evidence="1 2">
    <name type="scientific">Vitis vinifera</name>
    <name type="common">Grape</name>
    <dbReference type="NCBI Taxonomy" id="29760"/>
    <lineage>
        <taxon>Eukaryota</taxon>
        <taxon>Viridiplantae</taxon>
        <taxon>Streptophyta</taxon>
        <taxon>Embryophyta</taxon>
        <taxon>Tracheophyta</taxon>
        <taxon>Spermatophyta</taxon>
        <taxon>Magnoliopsida</taxon>
        <taxon>eudicotyledons</taxon>
        <taxon>Gunneridae</taxon>
        <taxon>Pentapetalae</taxon>
        <taxon>rosids</taxon>
        <taxon>Vitales</taxon>
        <taxon>Vitaceae</taxon>
        <taxon>Viteae</taxon>
        <taxon>Vitis</taxon>
    </lineage>
</organism>
<gene>
    <name evidence="1" type="ORF">CK203_037533</name>
</gene>
<proteinExistence type="predicted"/>
<evidence type="ECO:0000313" key="2">
    <source>
        <dbReference type="Proteomes" id="UP000288805"/>
    </source>
</evidence>
<dbReference type="Proteomes" id="UP000288805">
    <property type="component" value="Unassembled WGS sequence"/>
</dbReference>
<name>A0A438HMF4_VITVI</name>
<evidence type="ECO:0000313" key="1">
    <source>
        <dbReference type="EMBL" id="RVW85607.1"/>
    </source>
</evidence>
<protein>
    <submittedName>
        <fullName evidence="1">Uncharacterized protein</fullName>
    </submittedName>
</protein>
<reference evidence="1 2" key="1">
    <citation type="journal article" date="2018" name="PLoS Genet.">
        <title>Population sequencing reveals clonal diversity and ancestral inbreeding in the grapevine cultivar Chardonnay.</title>
        <authorList>
            <person name="Roach M.J."/>
            <person name="Johnson D.L."/>
            <person name="Bohlmann J."/>
            <person name="van Vuuren H.J."/>
            <person name="Jones S.J."/>
            <person name="Pretorius I.S."/>
            <person name="Schmidt S.A."/>
            <person name="Borneman A.R."/>
        </authorList>
    </citation>
    <scope>NUCLEOTIDE SEQUENCE [LARGE SCALE GENOMIC DNA]</scope>
    <source>
        <strain evidence="2">cv. Chardonnay</strain>
        <tissue evidence="1">Leaf</tissue>
    </source>
</reference>
<dbReference type="EMBL" id="QGNW01000202">
    <property type="protein sequence ID" value="RVW85607.1"/>
    <property type="molecule type" value="Genomic_DNA"/>
</dbReference>
<dbReference type="AlphaFoldDB" id="A0A438HMF4"/>
<accession>A0A438HMF4</accession>
<sequence length="68" mass="7876">MERDDLWLRKEKVTDFTDYTLFYLCVERPEGQIAEKLNVDKANGLTLQRAAPLMVHPQPRLSPQGFGK</sequence>
<comment type="caution">
    <text evidence="1">The sequence shown here is derived from an EMBL/GenBank/DDBJ whole genome shotgun (WGS) entry which is preliminary data.</text>
</comment>